<dbReference type="Pfam" id="PF09560">
    <property type="entry name" value="Spore_YunB"/>
    <property type="match status" value="1"/>
</dbReference>
<dbReference type="EMBL" id="JBHTCP010000009">
    <property type="protein sequence ID" value="MFC7370884.1"/>
    <property type="molecule type" value="Genomic_DNA"/>
</dbReference>
<keyword evidence="2" id="KW-0812">Transmembrane</keyword>
<keyword evidence="2" id="KW-0472">Membrane</keyword>
<proteinExistence type="predicted"/>
<evidence type="ECO:0000256" key="1">
    <source>
        <dbReference type="SAM" id="MobiDB-lite"/>
    </source>
</evidence>
<dbReference type="PIRSF" id="PIRSF021383">
    <property type="entry name" value="YunB"/>
    <property type="match status" value="1"/>
</dbReference>
<evidence type="ECO:0000313" key="4">
    <source>
        <dbReference type="Proteomes" id="UP001596549"/>
    </source>
</evidence>
<dbReference type="RefSeq" id="WP_379746912.1">
    <property type="nucleotide sequence ID" value="NZ_JBHTCP010000009.1"/>
</dbReference>
<sequence>MFRRRRKIRMRKGPLPIRYVLSMSLIIFMVMTIQGLWIVNKGIEPTLIHIAETKTDEIASQAINEAVMNKIVETGDMDNVVKYVKNDNGDIISASIDQKVVNRIMFQAGKIVQAYLKNIEEGKHSDFGLMSDELEEVNDYKKPPGLVAYIPLGQATKNALLANLGPKIPVKYTAIGDVDTDVEETFEEKGINNVKHNVSVIVKVKVKIVIPFATKTAIVVRPIPIASYILPGEVPQYYNGSQNGSGSTIQPSVPLEPNKKKK</sequence>
<protein>
    <submittedName>
        <fullName evidence="3">Sporulation protein YunB</fullName>
    </submittedName>
</protein>
<accession>A0ABW2NS40</accession>
<keyword evidence="2" id="KW-1133">Transmembrane helix</keyword>
<dbReference type="Proteomes" id="UP001596549">
    <property type="component" value="Unassembled WGS sequence"/>
</dbReference>
<keyword evidence="4" id="KW-1185">Reference proteome</keyword>
<gene>
    <name evidence="3" type="primary">yunB</name>
    <name evidence="3" type="ORF">ACFQPF_04285</name>
</gene>
<evidence type="ECO:0000313" key="3">
    <source>
        <dbReference type="EMBL" id="MFC7370884.1"/>
    </source>
</evidence>
<dbReference type="NCBIfam" id="TIGR02832">
    <property type="entry name" value="spo_yunB"/>
    <property type="match status" value="1"/>
</dbReference>
<organism evidence="3 4">
    <name type="scientific">Fictibacillus iocasae</name>
    <dbReference type="NCBI Taxonomy" id="2715437"/>
    <lineage>
        <taxon>Bacteria</taxon>
        <taxon>Bacillati</taxon>
        <taxon>Bacillota</taxon>
        <taxon>Bacilli</taxon>
        <taxon>Bacillales</taxon>
        <taxon>Fictibacillaceae</taxon>
        <taxon>Fictibacillus</taxon>
    </lineage>
</organism>
<feature type="region of interest" description="Disordered" evidence="1">
    <location>
        <begin position="241"/>
        <end position="262"/>
    </location>
</feature>
<dbReference type="InterPro" id="IPR014197">
    <property type="entry name" value="Sporulation_prot_YunB"/>
</dbReference>
<comment type="caution">
    <text evidence="3">The sequence shown here is derived from an EMBL/GenBank/DDBJ whole genome shotgun (WGS) entry which is preliminary data.</text>
</comment>
<feature type="compositionally biased region" description="Polar residues" evidence="1">
    <location>
        <begin position="241"/>
        <end position="251"/>
    </location>
</feature>
<name>A0ABW2NS40_9BACL</name>
<reference evidence="4" key="1">
    <citation type="journal article" date="2019" name="Int. J. Syst. Evol. Microbiol.">
        <title>The Global Catalogue of Microorganisms (GCM) 10K type strain sequencing project: providing services to taxonomists for standard genome sequencing and annotation.</title>
        <authorList>
            <consortium name="The Broad Institute Genomics Platform"/>
            <consortium name="The Broad Institute Genome Sequencing Center for Infectious Disease"/>
            <person name="Wu L."/>
            <person name="Ma J."/>
        </authorList>
    </citation>
    <scope>NUCLEOTIDE SEQUENCE [LARGE SCALE GENOMIC DNA]</scope>
    <source>
        <strain evidence="4">NBRC 106396</strain>
    </source>
</reference>
<evidence type="ECO:0000256" key="2">
    <source>
        <dbReference type="SAM" id="Phobius"/>
    </source>
</evidence>
<feature type="transmembrane region" description="Helical" evidence="2">
    <location>
        <begin position="20"/>
        <end position="39"/>
    </location>
</feature>